<dbReference type="RefSeq" id="WP_344667649.1">
    <property type="nucleotide sequence ID" value="NZ_BAAAQN010000027.1"/>
</dbReference>
<feature type="domain" description="Band 7" evidence="1">
    <location>
        <begin position="209"/>
        <end position="414"/>
    </location>
</feature>
<dbReference type="InterPro" id="IPR001107">
    <property type="entry name" value="Band_7"/>
</dbReference>
<evidence type="ECO:0000313" key="2">
    <source>
        <dbReference type="EMBL" id="GAA2038718.1"/>
    </source>
</evidence>
<reference evidence="2 3" key="1">
    <citation type="journal article" date="2019" name="Int. J. Syst. Evol. Microbiol.">
        <title>The Global Catalogue of Microorganisms (GCM) 10K type strain sequencing project: providing services to taxonomists for standard genome sequencing and annotation.</title>
        <authorList>
            <consortium name="The Broad Institute Genomics Platform"/>
            <consortium name="The Broad Institute Genome Sequencing Center for Infectious Disease"/>
            <person name="Wu L."/>
            <person name="Ma J."/>
        </authorList>
    </citation>
    <scope>NUCLEOTIDE SEQUENCE [LARGE SCALE GENOMIC DNA]</scope>
    <source>
        <strain evidence="2 3">JCM 16014</strain>
    </source>
</reference>
<evidence type="ECO:0000259" key="1">
    <source>
        <dbReference type="Pfam" id="PF01145"/>
    </source>
</evidence>
<accession>A0ABN2UJ06</accession>
<sequence length="701" mass="76232">MILVVLIVVAGTVLLKSSVTVRAGNIGIVERKVPSAGGHNPLDVFEVRVFGSQGVQAATLEADRLYFRPSMIYRVTEVPRVVVPPGTFGVVVARVGARFAGDRVLTEHIECDSFQDGAAFLLGGGQMGRQPGVLGAGTYSINPHIFEVLTVETIGAGRYDLTAEDLREIHIPAGEAGVVIARDGMDPLGDGEPGPVVPGHQNFLLPNVFLRNGGRRGVQEQTISPGIYHINPWFARIQVIPTRDLILEWSDHRRKESSGRYDTPLDELAVNIEGHDVVLGMKQVIRIPASALPRLVSRFGEEGTDRFGASHAQDRVVVQRFVRDVIGSTVEGYLRSAAARYTYREFVENYDDVRLVLQDQLEQALHEWDVQAVRTTLSKFRVDQTGVDEAVRRTAMAHQDAVLKRAELDVAMGQSEIDRVQIGTDRERLKAGQAGLEERIRLLGHDYVAIAHITELLAKAPVPGVVVGGDISEMLRQMPAYRAHELLDYAFGARSVPASTSARQVMPSEVHDSLPAQGTPRLPTAPFDVSVYLGTDDEQQVSSVVTALNDLLAAEGIGLDLTFGPRRSSWFAQYRFRMARGLPNHEAAARIRAVETAIDVAIRSVPPALVEPGAAKHADAAAKLVRALEGIESAVIAIGQLVLVKTTSLVTGASIHAATLTVSQLRAFDMNQELMADPQAALERLQRLGQPDDEPEAEDDE</sequence>
<dbReference type="EMBL" id="BAAAQN010000027">
    <property type="protein sequence ID" value="GAA2038718.1"/>
    <property type="molecule type" value="Genomic_DNA"/>
</dbReference>
<proteinExistence type="predicted"/>
<keyword evidence="3" id="KW-1185">Reference proteome</keyword>
<dbReference type="Pfam" id="PF01145">
    <property type="entry name" value="Band_7"/>
    <property type="match status" value="1"/>
</dbReference>
<protein>
    <recommendedName>
        <fullName evidence="1">Band 7 domain-containing protein</fullName>
    </recommendedName>
</protein>
<comment type="caution">
    <text evidence="2">The sequence shown here is derived from an EMBL/GenBank/DDBJ whole genome shotgun (WGS) entry which is preliminary data.</text>
</comment>
<name>A0ABN2UJ06_9ACTN</name>
<organism evidence="2 3">
    <name type="scientific">Catenulispora yoronensis</name>
    <dbReference type="NCBI Taxonomy" id="450799"/>
    <lineage>
        <taxon>Bacteria</taxon>
        <taxon>Bacillati</taxon>
        <taxon>Actinomycetota</taxon>
        <taxon>Actinomycetes</taxon>
        <taxon>Catenulisporales</taxon>
        <taxon>Catenulisporaceae</taxon>
        <taxon>Catenulispora</taxon>
    </lineage>
</organism>
<gene>
    <name evidence="2" type="ORF">GCM10009839_45450</name>
</gene>
<evidence type="ECO:0000313" key="3">
    <source>
        <dbReference type="Proteomes" id="UP001500751"/>
    </source>
</evidence>
<dbReference type="Proteomes" id="UP001500751">
    <property type="component" value="Unassembled WGS sequence"/>
</dbReference>